<evidence type="ECO:0000256" key="2">
    <source>
        <dbReference type="SAM" id="Phobius"/>
    </source>
</evidence>
<reference evidence="5 6" key="1">
    <citation type="submission" date="2016-05" db="EMBL/GenBank/DDBJ databases">
        <authorList>
            <person name="Naeem Raeece"/>
        </authorList>
    </citation>
    <scope>NUCLEOTIDE SEQUENCE [LARGE SCALE GENOMIC DNA]</scope>
</reference>
<keyword evidence="2" id="KW-1133">Transmembrane helix</keyword>
<sequence length="459" mass="55423">MKCVLENRQTKNEKDKFSFKSYAFFQAVRKERNELIHVNMIKIYKEYLGGTFYFSKVFSYIILYLYNKENFFKKRTIKNDFITNYKRSFLLKRSVLREKRKRKSLVIHVATSEISYFFYHYFVYILLPKLNFLSDNEKRKIIENVYIIGNSITDEDVKRHVYNKISIGSCNIIFCNNILPVEKYDYTNTLALFLENTYFKDLFVNLQRERREKYNHLLGGKKCEYNCNIAKGKYYNLDGNKVQVLCNNFLYVSYFPSKSINNHNFMIVRRKKDFNSFVQYNNIIQNINANIKWINHSSFYKFYSTAYVSFLNYRMNMFQHFIETAIKKNQTKKKKNFLHFFFKHKSRLINSNIFFDFTDKKIIYLDFKHAAHLYIKFLHLLERVTSLCTPCGAGTPREEMNRRDSGGRRDGKGSSGSRNRRKLLVDEMRELLNVHVWTQDQKESFYENLANIKFRKFYN</sequence>
<evidence type="ECO:0000313" key="4">
    <source>
        <dbReference type="EMBL" id="SBS92006.1"/>
    </source>
</evidence>
<keyword evidence="2" id="KW-0472">Membrane</keyword>
<proteinExistence type="predicted"/>
<dbReference type="AlphaFoldDB" id="A0A1A8VYX8"/>
<evidence type="ECO:0000313" key="5">
    <source>
        <dbReference type="Proteomes" id="UP000078546"/>
    </source>
</evidence>
<reference evidence="3" key="2">
    <citation type="submission" date="2016-05" db="EMBL/GenBank/DDBJ databases">
        <authorList>
            <person name="Lavstsen T."/>
            <person name="Jespersen J.S."/>
        </authorList>
    </citation>
    <scope>NUCLEOTIDE SEQUENCE [LARGE SCALE GENOMIC DNA]</scope>
</reference>
<dbReference type="EMBL" id="FLQV01000240">
    <property type="protein sequence ID" value="SBS85708.1"/>
    <property type="molecule type" value="Genomic_DNA"/>
</dbReference>
<evidence type="ECO:0000313" key="3">
    <source>
        <dbReference type="EMBL" id="SBS85708.1"/>
    </source>
</evidence>
<dbReference type="Proteomes" id="UP000078560">
    <property type="component" value="Unassembled WGS sequence"/>
</dbReference>
<dbReference type="EMBL" id="FLQU01001204">
    <property type="protein sequence ID" value="SBS92006.1"/>
    <property type="molecule type" value="Genomic_DNA"/>
</dbReference>
<evidence type="ECO:0000313" key="6">
    <source>
        <dbReference type="Proteomes" id="UP000078560"/>
    </source>
</evidence>
<feature type="compositionally biased region" description="Basic and acidic residues" evidence="1">
    <location>
        <begin position="396"/>
        <end position="412"/>
    </location>
</feature>
<organism evidence="3 5">
    <name type="scientific">Plasmodium ovale curtisi</name>
    <dbReference type="NCBI Taxonomy" id="864141"/>
    <lineage>
        <taxon>Eukaryota</taxon>
        <taxon>Sar</taxon>
        <taxon>Alveolata</taxon>
        <taxon>Apicomplexa</taxon>
        <taxon>Aconoidasida</taxon>
        <taxon>Haemosporida</taxon>
        <taxon>Plasmodiidae</taxon>
        <taxon>Plasmodium</taxon>
        <taxon>Plasmodium (Plasmodium)</taxon>
    </lineage>
</organism>
<name>A0A1A8VYX8_PLAOA</name>
<feature type="transmembrane region" description="Helical" evidence="2">
    <location>
        <begin position="47"/>
        <end position="66"/>
    </location>
</feature>
<gene>
    <name evidence="3" type="ORF">POVCU1_012890</name>
    <name evidence="4" type="ORF">POVCU2_0071440</name>
</gene>
<dbReference type="Proteomes" id="UP000078546">
    <property type="component" value="Unassembled WGS sequence"/>
</dbReference>
<accession>A0A1A8VYX8</accession>
<feature type="transmembrane region" description="Helical" evidence="2">
    <location>
        <begin position="105"/>
        <end position="127"/>
    </location>
</feature>
<feature type="region of interest" description="Disordered" evidence="1">
    <location>
        <begin position="395"/>
        <end position="419"/>
    </location>
</feature>
<protein>
    <submittedName>
        <fullName evidence="3">Uncharacterized protein</fullName>
    </submittedName>
</protein>
<evidence type="ECO:0000256" key="1">
    <source>
        <dbReference type="SAM" id="MobiDB-lite"/>
    </source>
</evidence>
<keyword evidence="2" id="KW-0812">Transmembrane</keyword>